<dbReference type="AlphaFoldDB" id="A0A1N6WUT6"/>
<evidence type="ECO:0000313" key="4">
    <source>
        <dbReference type="Proteomes" id="UP000185924"/>
    </source>
</evidence>
<sequence length="723" mass="84700">MTTDKQHTDANGAEANKPRPQDEAQANEQQASSPMDIVEQRLAEINAQKESAQDNPTEEGVPKEEQPEIKPELASEAETSETEKITEAFAEANLPEADTAATAETETAATAETETTAQAEIPAASSPTASAAAETKSPAADDHHDDEELDEDDHTDYSEMSMEELRNHLAQLLKGPDAKRKYKKIQEIHRQYEDKFQVEKNQALDRFRQEGGTEEDFEYHAPMEHSELEQLYTAYREARYQERQHSEEQRQRNLERKRELLQQLRSLVESAETKNSSDELKKLQGEWKSIGPVPPGEAQELWDSYHALLDIFYNNRSMFFEMKELDRRRNLDAKVQLIERAEALQNEPSINKALQELRHLHEEWKNIGPVPNEQRDTIWERFIQASEKVHEHRRTYMEERKTVELANLEKKRSLLDRLQEFQSFNTDRINEWRDKTDEIQKLKEEWDNAGLVPKEYAEEVNKTFWSNYKAFFQHKNQFFKGLDEQKMQNLRLKTELCEQAESLKESTDWNATKEKMIQLQKKWKTIGRVPDKHSDKIWQRFRAACNEFFDRKQAQEQQKGAEIEKLSSEKLALCDRITEELAQPNTTTSLEDYNKIVAEWGTLDAGNKRVSARVEEKFLSLMERYLERVPDLHYDDRATMLAQLQVDRLKNSPDASQKLYQKEQTLRREISQLQNDISTLRTNLDFFARSKNADKLREEYEGRIEDTQKRIDILQRQLAAFRR</sequence>
<feature type="region of interest" description="Disordered" evidence="2">
    <location>
        <begin position="1"/>
        <end position="160"/>
    </location>
</feature>
<feature type="compositionally biased region" description="Acidic residues" evidence="2">
    <location>
        <begin position="144"/>
        <end position="154"/>
    </location>
</feature>
<evidence type="ECO:0000256" key="1">
    <source>
        <dbReference type="SAM" id="Coils"/>
    </source>
</evidence>
<feature type="coiled-coil region" evidence="1">
    <location>
        <begin position="656"/>
        <end position="717"/>
    </location>
</feature>
<evidence type="ECO:0008006" key="5">
    <source>
        <dbReference type="Google" id="ProtNLM"/>
    </source>
</evidence>
<dbReference type="Proteomes" id="UP000185924">
    <property type="component" value="Unassembled WGS sequence"/>
</dbReference>
<reference evidence="4" key="1">
    <citation type="submission" date="2017-01" db="EMBL/GenBank/DDBJ databases">
        <authorList>
            <person name="Varghese N."/>
            <person name="Submissions S."/>
        </authorList>
    </citation>
    <scope>NUCLEOTIDE SEQUENCE [LARGE SCALE GENOMIC DNA]</scope>
    <source>
        <strain evidence="4">DM9</strain>
    </source>
</reference>
<dbReference type="RefSeq" id="WP_076421795.1">
    <property type="nucleotide sequence ID" value="NZ_FTNM01000002.1"/>
</dbReference>
<dbReference type="OrthoDB" id="5422202at2"/>
<keyword evidence="1" id="KW-0175">Coiled coil</keyword>
<protein>
    <recommendedName>
        <fullName evidence="5">DUF349 domain-containing protein</fullName>
    </recommendedName>
</protein>
<feature type="compositionally biased region" description="Polar residues" evidence="2">
    <location>
        <begin position="24"/>
        <end position="33"/>
    </location>
</feature>
<evidence type="ECO:0000256" key="2">
    <source>
        <dbReference type="SAM" id="MobiDB-lite"/>
    </source>
</evidence>
<dbReference type="EMBL" id="FTNM01000002">
    <property type="protein sequence ID" value="SIQ93746.1"/>
    <property type="molecule type" value="Genomic_DNA"/>
</dbReference>
<feature type="compositionally biased region" description="Low complexity" evidence="2">
    <location>
        <begin position="96"/>
        <end position="138"/>
    </location>
</feature>
<dbReference type="InterPro" id="IPR007139">
    <property type="entry name" value="DUF349"/>
</dbReference>
<dbReference type="Pfam" id="PF03993">
    <property type="entry name" value="DUF349"/>
    <property type="match status" value="5"/>
</dbReference>
<accession>A0A1N6WUT6</accession>
<evidence type="ECO:0000313" key="3">
    <source>
        <dbReference type="EMBL" id="SIQ93746.1"/>
    </source>
</evidence>
<dbReference type="STRING" id="1077936.SAMN05421545_1763"/>
<feature type="compositionally biased region" description="Basic and acidic residues" evidence="2">
    <location>
        <begin position="60"/>
        <end position="73"/>
    </location>
</feature>
<name>A0A1N6WUT6_9BACT</name>
<organism evidence="3 4">
    <name type="scientific">Pontibacter lucknowensis</name>
    <dbReference type="NCBI Taxonomy" id="1077936"/>
    <lineage>
        <taxon>Bacteria</taxon>
        <taxon>Pseudomonadati</taxon>
        <taxon>Bacteroidota</taxon>
        <taxon>Cytophagia</taxon>
        <taxon>Cytophagales</taxon>
        <taxon>Hymenobacteraceae</taxon>
        <taxon>Pontibacter</taxon>
    </lineage>
</organism>
<gene>
    <name evidence="3" type="ORF">SAMN05421545_1763</name>
</gene>
<feature type="coiled-coil region" evidence="1">
    <location>
        <begin position="237"/>
        <end position="274"/>
    </location>
</feature>
<keyword evidence="4" id="KW-1185">Reference proteome</keyword>
<proteinExistence type="predicted"/>